<proteinExistence type="predicted"/>
<dbReference type="Proteomes" id="UP000694420">
    <property type="component" value="Unplaced"/>
</dbReference>
<dbReference type="Ensembl" id="ENSNPET00000021523.1">
    <property type="protein sequence ID" value="ENSNPEP00000020980.1"/>
    <property type="gene ID" value="ENSNPEG00000015578.1"/>
</dbReference>
<reference evidence="1" key="1">
    <citation type="submission" date="2025-08" db="UniProtKB">
        <authorList>
            <consortium name="Ensembl"/>
        </authorList>
    </citation>
    <scope>IDENTIFICATION</scope>
</reference>
<name>A0A8C7EHV6_NOTPE</name>
<sequence>RALPPGFLAAVGAGELSFAYVTIKDRLPQILTKVIDTLHRHKNEFFEEHGEVRISFLVFLTSFISIH</sequence>
<organism evidence="1 2">
    <name type="scientific">Nothoprocta perdicaria</name>
    <name type="common">Chilean tinamou</name>
    <name type="synonym">Crypturus perdicarius</name>
    <dbReference type="NCBI Taxonomy" id="30464"/>
    <lineage>
        <taxon>Eukaryota</taxon>
        <taxon>Metazoa</taxon>
        <taxon>Chordata</taxon>
        <taxon>Craniata</taxon>
        <taxon>Vertebrata</taxon>
        <taxon>Euteleostomi</taxon>
        <taxon>Archelosauria</taxon>
        <taxon>Archosauria</taxon>
        <taxon>Dinosauria</taxon>
        <taxon>Saurischia</taxon>
        <taxon>Theropoda</taxon>
        <taxon>Coelurosauria</taxon>
        <taxon>Aves</taxon>
        <taxon>Palaeognathae</taxon>
        <taxon>Tinamiformes</taxon>
        <taxon>Tinamidae</taxon>
        <taxon>Nothoprocta</taxon>
    </lineage>
</organism>
<accession>A0A8C7EHV6</accession>
<reference evidence="1" key="2">
    <citation type="submission" date="2025-09" db="UniProtKB">
        <authorList>
            <consortium name="Ensembl"/>
        </authorList>
    </citation>
    <scope>IDENTIFICATION</scope>
</reference>
<dbReference type="AlphaFoldDB" id="A0A8C7EHV6"/>
<keyword evidence="2" id="KW-1185">Reference proteome</keyword>
<protein>
    <submittedName>
        <fullName evidence="1">Uncharacterized protein</fullName>
    </submittedName>
</protein>
<dbReference type="Gene3D" id="1.20.930.60">
    <property type="match status" value="1"/>
</dbReference>
<evidence type="ECO:0000313" key="1">
    <source>
        <dbReference type="Ensembl" id="ENSNPEP00000020980.1"/>
    </source>
</evidence>
<evidence type="ECO:0000313" key="2">
    <source>
        <dbReference type="Proteomes" id="UP000694420"/>
    </source>
</evidence>